<evidence type="ECO:0000256" key="4">
    <source>
        <dbReference type="ARBA" id="ARBA00022989"/>
    </source>
</evidence>
<evidence type="ECO:0000256" key="5">
    <source>
        <dbReference type="ARBA" id="ARBA00023136"/>
    </source>
</evidence>
<evidence type="ECO:0000256" key="3">
    <source>
        <dbReference type="ARBA" id="ARBA00022692"/>
    </source>
</evidence>
<keyword evidence="5 6" id="KW-0472">Membrane</keyword>
<proteinExistence type="inferred from homology"/>
<dbReference type="Pfam" id="PF01594">
    <property type="entry name" value="AI-2E_transport"/>
    <property type="match status" value="1"/>
</dbReference>
<dbReference type="EMBL" id="CP051682">
    <property type="protein sequence ID" value="QJD96249.1"/>
    <property type="molecule type" value="Genomic_DNA"/>
</dbReference>
<comment type="subcellular location">
    <subcellularLocation>
        <location evidence="1">Membrane</location>
        <topology evidence="1">Multi-pass membrane protein</topology>
    </subcellularLocation>
</comment>
<organism evidence="7 8">
    <name type="scientific">Mucilaginibacter robiniae</name>
    <dbReference type="NCBI Taxonomy" id="2728022"/>
    <lineage>
        <taxon>Bacteria</taxon>
        <taxon>Pseudomonadati</taxon>
        <taxon>Bacteroidota</taxon>
        <taxon>Sphingobacteriia</taxon>
        <taxon>Sphingobacteriales</taxon>
        <taxon>Sphingobacteriaceae</taxon>
        <taxon>Mucilaginibacter</taxon>
    </lineage>
</organism>
<reference evidence="7 8" key="1">
    <citation type="submission" date="2020-04" db="EMBL/GenBank/DDBJ databases">
        <title>Genome sequencing of novel species.</title>
        <authorList>
            <person name="Heo J."/>
            <person name="Kim S.-J."/>
            <person name="Kim J.-S."/>
            <person name="Hong S.-B."/>
            <person name="Kwon S.-W."/>
        </authorList>
    </citation>
    <scope>NUCLEOTIDE SEQUENCE [LARGE SCALE GENOMIC DNA]</scope>
    <source>
        <strain evidence="7 8">F39-2</strain>
    </source>
</reference>
<dbReference type="InterPro" id="IPR002549">
    <property type="entry name" value="AI-2E-like"/>
</dbReference>
<evidence type="ECO:0000256" key="1">
    <source>
        <dbReference type="ARBA" id="ARBA00004141"/>
    </source>
</evidence>
<protein>
    <submittedName>
        <fullName evidence="7">AI-2E family transporter</fullName>
    </submittedName>
</protein>
<evidence type="ECO:0000313" key="8">
    <source>
        <dbReference type="Proteomes" id="UP000503278"/>
    </source>
</evidence>
<feature type="transmembrane region" description="Helical" evidence="6">
    <location>
        <begin position="38"/>
        <end position="55"/>
    </location>
</feature>
<gene>
    <name evidence="7" type="ORF">HH214_10420</name>
</gene>
<feature type="transmembrane region" description="Helical" evidence="6">
    <location>
        <begin position="98"/>
        <end position="119"/>
    </location>
</feature>
<dbReference type="RefSeq" id="WP_169607448.1">
    <property type="nucleotide sequence ID" value="NZ_CP051682.1"/>
</dbReference>
<sequence length="137" mass="14706">MAIVTFVVSLAFFLMDVKYAFLLGLITGLFNIIPCSRILTALILSAAITFATAAVTSEVLLAIIPRVIAHLIDSNVLLSVIVGSKVRTNAFMTVPGVVIGEMIGSVPGMFLSIAVIAVLKNILDLWKACNLGHYTWR</sequence>
<dbReference type="Proteomes" id="UP000503278">
    <property type="component" value="Chromosome"/>
</dbReference>
<keyword evidence="3 6" id="KW-0812">Transmembrane</keyword>
<evidence type="ECO:0000256" key="2">
    <source>
        <dbReference type="ARBA" id="ARBA00009773"/>
    </source>
</evidence>
<name>A0A7L5E1Q8_9SPHI</name>
<evidence type="ECO:0000256" key="6">
    <source>
        <dbReference type="SAM" id="Phobius"/>
    </source>
</evidence>
<accession>A0A7L5E1Q8</accession>
<evidence type="ECO:0000313" key="7">
    <source>
        <dbReference type="EMBL" id="QJD96249.1"/>
    </source>
</evidence>
<dbReference type="KEGG" id="mrob:HH214_10420"/>
<keyword evidence="4 6" id="KW-1133">Transmembrane helix</keyword>
<dbReference type="GO" id="GO:0016020">
    <property type="term" value="C:membrane"/>
    <property type="evidence" value="ECO:0007669"/>
    <property type="project" value="UniProtKB-SubCell"/>
</dbReference>
<dbReference type="AlphaFoldDB" id="A0A7L5E1Q8"/>
<comment type="similarity">
    <text evidence="2">Belongs to the autoinducer-2 exporter (AI-2E) (TC 2.A.86) family.</text>
</comment>
<keyword evidence="8" id="KW-1185">Reference proteome</keyword>